<dbReference type="GO" id="GO:0003887">
    <property type="term" value="F:DNA-directed DNA polymerase activity"/>
    <property type="evidence" value="ECO:0007669"/>
    <property type="project" value="UniProtKB-KW"/>
</dbReference>
<evidence type="ECO:0000256" key="6">
    <source>
        <dbReference type="ARBA" id="ARBA00022932"/>
    </source>
</evidence>
<proteinExistence type="predicted"/>
<keyword evidence="4 9" id="KW-0548">Nucleotidyltransferase</keyword>
<evidence type="ECO:0000256" key="2">
    <source>
        <dbReference type="ARBA" id="ARBA00014363"/>
    </source>
</evidence>
<accession>A0A0C7LEC1</accession>
<dbReference type="InterPro" id="IPR027417">
    <property type="entry name" value="P-loop_NTPase"/>
</dbReference>
<evidence type="ECO:0000256" key="4">
    <source>
        <dbReference type="ARBA" id="ARBA00022695"/>
    </source>
</evidence>
<dbReference type="PANTHER" id="PTHR11669">
    <property type="entry name" value="REPLICATION FACTOR C / DNA POLYMERASE III GAMMA-TAU SUBUNIT"/>
    <property type="match status" value="1"/>
</dbReference>
<evidence type="ECO:0000256" key="5">
    <source>
        <dbReference type="ARBA" id="ARBA00022705"/>
    </source>
</evidence>
<evidence type="ECO:0000259" key="8">
    <source>
        <dbReference type="Pfam" id="PF09115"/>
    </source>
</evidence>
<dbReference type="EC" id="2.7.7.7" evidence="1"/>
<dbReference type="OrthoDB" id="9810148at2"/>
<dbReference type="Gene3D" id="3.40.50.300">
    <property type="entry name" value="P-loop containing nucleotide triphosphate hydrolases"/>
    <property type="match status" value="1"/>
</dbReference>
<sequence length="311" mass="35998">MYFNNIIGQSFAKKYIMNSINKDKINHAYLFEGIDGVGKTTFAKEFAKYLLKIEHLENSPDYIKIEPQGASIKIAQIRNLQTDVIIKPHGDYKIYAINNAEKMTIESQNALLKTLEEPPVYVIIILITNNKNSLLDTIKSRCDIVKFLPIPSIELKKYLEDRGIEEKKASILSTFSRGSISKALELSDSSDFMIMREDIQNYIQIMLEKNVVDILELPNKLDKYKDNILEVLDITINYFRDIMMIKENIDKSMIINIDKITYLQNMSKKINYSQVSKIIDIIEETKKKLRSNCNFNLSVQVMALNIYEVIK</sequence>
<dbReference type="EMBL" id="CEKZ01000026">
    <property type="protein sequence ID" value="CEP41498.1"/>
    <property type="molecule type" value="Genomic_DNA"/>
</dbReference>
<organism evidence="9 10">
    <name type="scientific">Paraclostridium sordellii</name>
    <name type="common">Clostridium sordellii</name>
    <dbReference type="NCBI Taxonomy" id="1505"/>
    <lineage>
        <taxon>Bacteria</taxon>
        <taxon>Bacillati</taxon>
        <taxon>Bacillota</taxon>
        <taxon>Clostridia</taxon>
        <taxon>Peptostreptococcales</taxon>
        <taxon>Peptostreptococcaceae</taxon>
        <taxon>Paraclostridium</taxon>
    </lineage>
</organism>
<evidence type="ECO:0000313" key="9">
    <source>
        <dbReference type="EMBL" id="CEP41498.1"/>
    </source>
</evidence>
<comment type="catalytic activity">
    <reaction evidence="7">
        <text>DNA(n) + a 2'-deoxyribonucleoside 5'-triphosphate = DNA(n+1) + diphosphate</text>
        <dbReference type="Rhea" id="RHEA:22508"/>
        <dbReference type="Rhea" id="RHEA-COMP:17339"/>
        <dbReference type="Rhea" id="RHEA-COMP:17340"/>
        <dbReference type="ChEBI" id="CHEBI:33019"/>
        <dbReference type="ChEBI" id="CHEBI:61560"/>
        <dbReference type="ChEBI" id="CHEBI:173112"/>
        <dbReference type="EC" id="2.7.7.7"/>
    </reaction>
</comment>
<dbReference type="GO" id="GO:0006261">
    <property type="term" value="P:DNA-templated DNA replication"/>
    <property type="evidence" value="ECO:0007669"/>
    <property type="project" value="TreeGrafter"/>
</dbReference>
<dbReference type="Pfam" id="PF13177">
    <property type="entry name" value="DNA_pol3_delta2"/>
    <property type="match status" value="1"/>
</dbReference>
<protein>
    <recommendedName>
        <fullName evidence="2">DNA polymerase III subunit delta'</fullName>
        <ecNumber evidence="1">2.7.7.7</ecNumber>
    </recommendedName>
</protein>
<dbReference type="PANTHER" id="PTHR11669:SF8">
    <property type="entry name" value="DNA POLYMERASE III SUBUNIT DELTA"/>
    <property type="match status" value="1"/>
</dbReference>
<dbReference type="GO" id="GO:0003677">
    <property type="term" value="F:DNA binding"/>
    <property type="evidence" value="ECO:0007669"/>
    <property type="project" value="InterPro"/>
</dbReference>
<evidence type="ECO:0000256" key="3">
    <source>
        <dbReference type="ARBA" id="ARBA00022679"/>
    </source>
</evidence>
<dbReference type="InterPro" id="IPR015199">
    <property type="entry name" value="DNA_pol_III_delta_C"/>
</dbReference>
<evidence type="ECO:0000313" key="10">
    <source>
        <dbReference type="Proteomes" id="UP000049127"/>
    </source>
</evidence>
<keyword evidence="6" id="KW-0239">DNA-directed DNA polymerase</keyword>
<feature type="domain" description="DNA polymerase III delta subunit C-terminal" evidence="8">
    <location>
        <begin position="200"/>
        <end position="297"/>
    </location>
</feature>
<keyword evidence="3 9" id="KW-0808">Transferase</keyword>
<dbReference type="RefSeq" id="WP_055343204.1">
    <property type="nucleotide sequence ID" value="NZ_CEKZ01000026.1"/>
</dbReference>
<dbReference type="GO" id="GO:0009360">
    <property type="term" value="C:DNA polymerase III complex"/>
    <property type="evidence" value="ECO:0007669"/>
    <property type="project" value="InterPro"/>
</dbReference>
<dbReference type="SUPFAM" id="SSF52540">
    <property type="entry name" value="P-loop containing nucleoside triphosphate hydrolases"/>
    <property type="match status" value="1"/>
</dbReference>
<name>A0A0C7LEC1_PARSO</name>
<dbReference type="InterPro" id="IPR050238">
    <property type="entry name" value="DNA_Rep/Repair_Clamp_Loader"/>
</dbReference>
<dbReference type="AlphaFoldDB" id="A0A0C7LEC1"/>
<keyword evidence="5" id="KW-0235">DNA replication</keyword>
<evidence type="ECO:0000256" key="1">
    <source>
        <dbReference type="ARBA" id="ARBA00012417"/>
    </source>
</evidence>
<gene>
    <name evidence="9" type="primary">dnaX_1</name>
    <name evidence="9" type="ORF">R28058_31521</name>
</gene>
<dbReference type="Pfam" id="PF09115">
    <property type="entry name" value="DNApol3-delta_C"/>
    <property type="match status" value="1"/>
</dbReference>
<dbReference type="Proteomes" id="UP000049127">
    <property type="component" value="Unassembled WGS sequence"/>
</dbReference>
<evidence type="ECO:0000256" key="7">
    <source>
        <dbReference type="ARBA" id="ARBA00049244"/>
    </source>
</evidence>
<dbReference type="Gene3D" id="1.20.272.10">
    <property type="match status" value="1"/>
</dbReference>
<reference evidence="9 10" key="1">
    <citation type="submission" date="2015-01" db="EMBL/GenBank/DDBJ databases">
        <authorList>
            <person name="Aslett A.Martin."/>
            <person name="De Silva Nishadi"/>
        </authorList>
    </citation>
    <scope>NUCLEOTIDE SEQUENCE [LARGE SCALE GENOMIC DNA]</scope>
    <source>
        <strain evidence="9 10">R28058</strain>
    </source>
</reference>